<protein>
    <submittedName>
        <fullName evidence="2">J domain-containing protein</fullName>
    </submittedName>
</protein>
<gene>
    <name evidence="2" type="ORF">ACFFF7_15770</name>
</gene>
<sequence length="193" mass="21941">MSDGGVFVDYYAVLRVDPKCSARKLETAYHLLAKLYHPDHGEHSDVAKLTEVIDAYKALRNPDDRQEYDARYASETGFDFAEDDDQTTDDGAPLSDAEAHARILQFLYKRRRENALEPGVGRYYIQEILNCPDDLFDFHLWYLKEKGLIGLTEEGTLAITIEGVDHVIATSRTAMKEKLMLSQAANEQDQRHG</sequence>
<dbReference type="PANTHER" id="PTHR45432:SF6">
    <property type="entry name" value="J DOMAIN-CONTAINING PROTEIN"/>
    <property type="match status" value="1"/>
</dbReference>
<dbReference type="PROSITE" id="PS50076">
    <property type="entry name" value="DNAJ_2"/>
    <property type="match status" value="1"/>
</dbReference>
<dbReference type="PANTHER" id="PTHR45432">
    <property type="entry name" value="CHAPERONE PROTEIN DNAJ 11, CHLOROPLASTIC-LIKE"/>
    <property type="match status" value="1"/>
</dbReference>
<name>A0ABV6PPC9_9SPHN</name>
<feature type="domain" description="J" evidence="1">
    <location>
        <begin position="9"/>
        <end position="72"/>
    </location>
</feature>
<dbReference type="EMBL" id="JBHLTL010000011">
    <property type="protein sequence ID" value="MFC0590863.1"/>
    <property type="molecule type" value="Genomic_DNA"/>
</dbReference>
<dbReference type="RefSeq" id="WP_379482289.1">
    <property type="nucleotide sequence ID" value="NZ_JBHLTL010000011.1"/>
</dbReference>
<dbReference type="Proteomes" id="UP001589943">
    <property type="component" value="Unassembled WGS sequence"/>
</dbReference>
<comment type="caution">
    <text evidence="2">The sequence shown here is derived from an EMBL/GenBank/DDBJ whole genome shotgun (WGS) entry which is preliminary data.</text>
</comment>
<dbReference type="InterPro" id="IPR001623">
    <property type="entry name" value="DnaJ_domain"/>
</dbReference>
<dbReference type="Gene3D" id="1.10.287.110">
    <property type="entry name" value="DnaJ domain"/>
    <property type="match status" value="1"/>
</dbReference>
<evidence type="ECO:0000259" key="1">
    <source>
        <dbReference type="PROSITE" id="PS50076"/>
    </source>
</evidence>
<evidence type="ECO:0000313" key="3">
    <source>
        <dbReference type="Proteomes" id="UP001589943"/>
    </source>
</evidence>
<organism evidence="2 3">
    <name type="scientific">Novosphingobium aquiterrae</name>
    <dbReference type="NCBI Taxonomy" id="624388"/>
    <lineage>
        <taxon>Bacteria</taxon>
        <taxon>Pseudomonadati</taxon>
        <taxon>Pseudomonadota</taxon>
        <taxon>Alphaproteobacteria</taxon>
        <taxon>Sphingomonadales</taxon>
        <taxon>Sphingomonadaceae</taxon>
        <taxon>Novosphingobium</taxon>
    </lineage>
</organism>
<dbReference type="InterPro" id="IPR036869">
    <property type="entry name" value="J_dom_sf"/>
</dbReference>
<dbReference type="CDD" id="cd06257">
    <property type="entry name" value="DnaJ"/>
    <property type="match status" value="1"/>
</dbReference>
<dbReference type="SMART" id="SM00271">
    <property type="entry name" value="DnaJ"/>
    <property type="match status" value="1"/>
</dbReference>
<proteinExistence type="predicted"/>
<dbReference type="SUPFAM" id="SSF46565">
    <property type="entry name" value="Chaperone J-domain"/>
    <property type="match status" value="1"/>
</dbReference>
<reference evidence="2 3" key="1">
    <citation type="submission" date="2024-09" db="EMBL/GenBank/DDBJ databases">
        <authorList>
            <person name="Sun Q."/>
            <person name="Mori K."/>
        </authorList>
    </citation>
    <scope>NUCLEOTIDE SEQUENCE [LARGE SCALE GENOMIC DNA]</scope>
    <source>
        <strain evidence="2 3">NCAIM B.02537</strain>
    </source>
</reference>
<dbReference type="Pfam" id="PF00226">
    <property type="entry name" value="DnaJ"/>
    <property type="match status" value="1"/>
</dbReference>
<keyword evidence="3" id="KW-1185">Reference proteome</keyword>
<evidence type="ECO:0000313" key="2">
    <source>
        <dbReference type="EMBL" id="MFC0590863.1"/>
    </source>
</evidence>
<accession>A0ABV6PPC9</accession>